<reference evidence="3" key="1">
    <citation type="journal article" date="2019" name="Int. J. Syst. Evol. Microbiol.">
        <title>The Global Catalogue of Microorganisms (GCM) 10K type strain sequencing project: providing services to taxonomists for standard genome sequencing and annotation.</title>
        <authorList>
            <consortium name="The Broad Institute Genomics Platform"/>
            <consortium name="The Broad Institute Genome Sequencing Center for Infectious Disease"/>
            <person name="Wu L."/>
            <person name="Ma J."/>
        </authorList>
    </citation>
    <scope>NUCLEOTIDE SEQUENCE [LARGE SCALE GENOMIC DNA]</scope>
    <source>
        <strain evidence="3">CGMCC 1.15942</strain>
    </source>
</reference>
<keyword evidence="1" id="KW-0472">Membrane</keyword>
<dbReference type="RefSeq" id="WP_088271429.1">
    <property type="nucleotide sequence ID" value="NZ_BMKI01000001.1"/>
</dbReference>
<sequence>MKTIINNINDYIDFSLNIITIATFFIAINVNKKINNAVDREKLASSKDEILGTLNAYIRKMESKENCNTTLINELKFFLQDITETYPMLNSYTIKYFISRLNRTTNYNFFKIRKTLLKFRKTIERNT</sequence>
<protein>
    <submittedName>
        <fullName evidence="2">Uncharacterized protein</fullName>
    </submittedName>
</protein>
<gene>
    <name evidence="2" type="ORF">GCM10011573_00780</name>
</gene>
<comment type="caution">
    <text evidence="2">The sequence shown here is derived from an EMBL/GenBank/DDBJ whole genome shotgun (WGS) entry which is preliminary data.</text>
</comment>
<proteinExistence type="predicted"/>
<evidence type="ECO:0000313" key="3">
    <source>
        <dbReference type="Proteomes" id="UP000630615"/>
    </source>
</evidence>
<keyword evidence="1" id="KW-0812">Transmembrane</keyword>
<keyword evidence="1" id="KW-1133">Transmembrane helix</keyword>
<dbReference type="EMBL" id="BMKI01000001">
    <property type="protein sequence ID" value="GGC75080.1"/>
    <property type="molecule type" value="Genomic_DNA"/>
</dbReference>
<evidence type="ECO:0000256" key="1">
    <source>
        <dbReference type="SAM" id="Phobius"/>
    </source>
</evidence>
<evidence type="ECO:0000313" key="2">
    <source>
        <dbReference type="EMBL" id="GGC75080.1"/>
    </source>
</evidence>
<organism evidence="2 3">
    <name type="scientific">Enterococcus wangshanyuanii</name>
    <dbReference type="NCBI Taxonomy" id="2005703"/>
    <lineage>
        <taxon>Bacteria</taxon>
        <taxon>Bacillati</taxon>
        <taxon>Bacillota</taxon>
        <taxon>Bacilli</taxon>
        <taxon>Lactobacillales</taxon>
        <taxon>Enterococcaceae</taxon>
        <taxon>Enterococcus</taxon>
    </lineage>
</organism>
<keyword evidence="3" id="KW-1185">Reference proteome</keyword>
<feature type="transmembrane region" description="Helical" evidence="1">
    <location>
        <begin position="12"/>
        <end position="30"/>
    </location>
</feature>
<accession>A0ABQ1NF09</accession>
<name>A0ABQ1NF09_9ENTE</name>
<dbReference type="Proteomes" id="UP000630615">
    <property type="component" value="Unassembled WGS sequence"/>
</dbReference>